<sequence>MTNSTSLIKNIITQKKYKDKMHWTDYFSYFYLFLGVFLMFGPIIWLGLSSVKTNAGIQEYPPTILPLSQIQLEVDGYDKPLSLYNVTLEDGSITQLAEIKRVGITSKMVDPKDNEKKYKIPIDKREKIREFSVQWENYLDPLRKYNFLLYFKNSIFVTVVATIITLIINSMAAYALSIYEFRGKNVALVFVIGTLLIPLTIILVPVFYVIANFGMINSLWGVILPGAATPTGVFLLRQYMLTLPRELIEAARMDHASEWAIYWRIVLPLSIPAIAVLAIFSIMWRWNDFLWPLIVLSKSEVYTLQIALNAFHGELTSQWNYVLAMTMLTLLPIALIFTYLQKFITTGIASTGMK</sequence>
<evidence type="ECO:0000256" key="6">
    <source>
        <dbReference type="ARBA" id="ARBA00023136"/>
    </source>
</evidence>
<keyword evidence="4 7" id="KW-0812">Transmembrane</keyword>
<dbReference type="CDD" id="cd06261">
    <property type="entry name" value="TM_PBP2"/>
    <property type="match status" value="1"/>
</dbReference>
<reference evidence="9" key="1">
    <citation type="submission" date="2018-05" db="EMBL/GenBank/DDBJ databases">
        <authorList>
            <person name="Lanie J.A."/>
            <person name="Ng W.-L."/>
            <person name="Kazmierczak K.M."/>
            <person name="Andrzejewski T.M."/>
            <person name="Davidsen T.M."/>
            <person name="Wayne K.J."/>
            <person name="Tettelin H."/>
            <person name="Glass J.I."/>
            <person name="Rusch D."/>
            <person name="Podicherti R."/>
            <person name="Tsui H.-C.T."/>
            <person name="Winkler M.E."/>
        </authorList>
    </citation>
    <scope>NUCLEOTIDE SEQUENCE</scope>
</reference>
<dbReference type="EMBL" id="UINC01000495">
    <property type="protein sequence ID" value="SUZ56339.1"/>
    <property type="molecule type" value="Genomic_DNA"/>
</dbReference>
<dbReference type="GO" id="GO:0005886">
    <property type="term" value="C:plasma membrane"/>
    <property type="evidence" value="ECO:0007669"/>
    <property type="project" value="UniProtKB-SubCell"/>
</dbReference>
<evidence type="ECO:0000256" key="1">
    <source>
        <dbReference type="ARBA" id="ARBA00004651"/>
    </source>
</evidence>
<evidence type="ECO:0000256" key="7">
    <source>
        <dbReference type="SAM" id="Phobius"/>
    </source>
</evidence>
<evidence type="ECO:0000256" key="3">
    <source>
        <dbReference type="ARBA" id="ARBA00022475"/>
    </source>
</evidence>
<dbReference type="SUPFAM" id="SSF161098">
    <property type="entry name" value="MetI-like"/>
    <property type="match status" value="1"/>
</dbReference>
<evidence type="ECO:0000256" key="5">
    <source>
        <dbReference type="ARBA" id="ARBA00022989"/>
    </source>
</evidence>
<evidence type="ECO:0000259" key="8">
    <source>
        <dbReference type="PROSITE" id="PS50928"/>
    </source>
</evidence>
<dbReference type="GO" id="GO:0055085">
    <property type="term" value="P:transmembrane transport"/>
    <property type="evidence" value="ECO:0007669"/>
    <property type="project" value="InterPro"/>
</dbReference>
<gene>
    <name evidence="9" type="ORF">METZ01_LOCUS9193</name>
</gene>
<dbReference type="PROSITE" id="PS50928">
    <property type="entry name" value="ABC_TM1"/>
    <property type="match status" value="1"/>
</dbReference>
<dbReference type="AlphaFoldDB" id="A0A381NPU3"/>
<dbReference type="PANTHER" id="PTHR43744">
    <property type="entry name" value="ABC TRANSPORTER PERMEASE PROTEIN MG189-RELATED-RELATED"/>
    <property type="match status" value="1"/>
</dbReference>
<feature type="transmembrane region" description="Helical" evidence="7">
    <location>
        <begin position="261"/>
        <end position="284"/>
    </location>
</feature>
<feature type="domain" description="ABC transmembrane type-1" evidence="8">
    <location>
        <begin position="151"/>
        <end position="340"/>
    </location>
</feature>
<dbReference type="Gene3D" id="1.10.3720.10">
    <property type="entry name" value="MetI-like"/>
    <property type="match status" value="1"/>
</dbReference>
<feature type="transmembrane region" description="Helical" evidence="7">
    <location>
        <begin position="155"/>
        <end position="176"/>
    </location>
</feature>
<protein>
    <recommendedName>
        <fullName evidence="8">ABC transmembrane type-1 domain-containing protein</fullName>
    </recommendedName>
</protein>
<feature type="transmembrane region" description="Helical" evidence="7">
    <location>
        <begin position="26"/>
        <end position="48"/>
    </location>
</feature>
<name>A0A381NPU3_9ZZZZ</name>
<feature type="transmembrane region" description="Helical" evidence="7">
    <location>
        <begin position="188"/>
        <end position="211"/>
    </location>
</feature>
<evidence type="ECO:0000256" key="4">
    <source>
        <dbReference type="ARBA" id="ARBA00022692"/>
    </source>
</evidence>
<keyword evidence="3" id="KW-1003">Cell membrane</keyword>
<evidence type="ECO:0000256" key="2">
    <source>
        <dbReference type="ARBA" id="ARBA00022448"/>
    </source>
</evidence>
<accession>A0A381NPU3</accession>
<comment type="subcellular location">
    <subcellularLocation>
        <location evidence="1">Cell membrane</location>
        <topology evidence="1">Multi-pass membrane protein</topology>
    </subcellularLocation>
</comment>
<feature type="transmembrane region" description="Helical" evidence="7">
    <location>
        <begin position="217"/>
        <end position="240"/>
    </location>
</feature>
<proteinExistence type="predicted"/>
<organism evidence="9">
    <name type="scientific">marine metagenome</name>
    <dbReference type="NCBI Taxonomy" id="408172"/>
    <lineage>
        <taxon>unclassified sequences</taxon>
        <taxon>metagenomes</taxon>
        <taxon>ecological metagenomes</taxon>
    </lineage>
</organism>
<dbReference type="PANTHER" id="PTHR43744:SF12">
    <property type="entry name" value="ABC TRANSPORTER PERMEASE PROTEIN MG189-RELATED"/>
    <property type="match status" value="1"/>
</dbReference>
<feature type="transmembrane region" description="Helical" evidence="7">
    <location>
        <begin position="319"/>
        <end position="340"/>
    </location>
</feature>
<keyword evidence="5 7" id="KW-1133">Transmembrane helix</keyword>
<keyword evidence="6 7" id="KW-0472">Membrane</keyword>
<evidence type="ECO:0000313" key="9">
    <source>
        <dbReference type="EMBL" id="SUZ56339.1"/>
    </source>
</evidence>
<dbReference type="Pfam" id="PF00528">
    <property type="entry name" value="BPD_transp_1"/>
    <property type="match status" value="1"/>
</dbReference>
<keyword evidence="2" id="KW-0813">Transport</keyword>
<dbReference type="InterPro" id="IPR035906">
    <property type="entry name" value="MetI-like_sf"/>
</dbReference>
<dbReference type="InterPro" id="IPR000515">
    <property type="entry name" value="MetI-like"/>
</dbReference>